<dbReference type="Proteomes" id="UP000199599">
    <property type="component" value="Unassembled WGS sequence"/>
</dbReference>
<keyword evidence="3 5" id="KW-1133">Transmembrane helix</keyword>
<accession>A0A1I1SI67</accession>
<dbReference type="Pfam" id="PF01061">
    <property type="entry name" value="ABC2_membrane"/>
    <property type="match status" value="1"/>
</dbReference>
<sequence length="244" mass="27576">MRFVRLFWFHFKEYLSDQYFVTLTLTSTLSIFLVQYTLAYANHQLTNTSVWLQSAIFGMWSSCTTAAGSIGFERYKGTLPYLINNAYDERLSLIALLLPASTYGLAAFPLAWLLAQLLGVTTDAITFKFSLTVILLWLAMATMGIFIASFFTLTPNAITYESLIGIPLVLLSGLFGNPNFLRPFIKIAQWFIPMTTPIATLTGTSSTFNWSAYFSSLIIWFFLIILMVKKINQLARKKGELNLI</sequence>
<evidence type="ECO:0000256" key="5">
    <source>
        <dbReference type="SAM" id="Phobius"/>
    </source>
</evidence>
<organism evidence="7 8">
    <name type="scientific">Lactobacillus bombicola</name>
    <dbReference type="NCBI Taxonomy" id="1505723"/>
    <lineage>
        <taxon>Bacteria</taxon>
        <taxon>Bacillati</taxon>
        <taxon>Bacillota</taxon>
        <taxon>Bacilli</taxon>
        <taxon>Lactobacillales</taxon>
        <taxon>Lactobacillaceae</taxon>
        <taxon>Lactobacillus</taxon>
    </lineage>
</organism>
<feature type="transmembrane region" description="Helical" evidence="5">
    <location>
        <begin position="20"/>
        <end position="38"/>
    </location>
</feature>
<feature type="transmembrane region" description="Helical" evidence="5">
    <location>
        <begin position="92"/>
        <end position="115"/>
    </location>
</feature>
<dbReference type="GO" id="GO:0016020">
    <property type="term" value="C:membrane"/>
    <property type="evidence" value="ECO:0007669"/>
    <property type="project" value="UniProtKB-SubCell"/>
</dbReference>
<dbReference type="InterPro" id="IPR013525">
    <property type="entry name" value="ABC2_TM"/>
</dbReference>
<feature type="domain" description="ABC-2 type transporter transmembrane" evidence="6">
    <location>
        <begin position="3"/>
        <end position="201"/>
    </location>
</feature>
<dbReference type="RefSeq" id="WP_090093145.1">
    <property type="nucleotide sequence ID" value="NZ_CBCRVU010000001.1"/>
</dbReference>
<keyword evidence="4 5" id="KW-0472">Membrane</keyword>
<dbReference type="STRING" id="1505723.SAMN04487792_0966"/>
<dbReference type="AlphaFoldDB" id="A0A1I1SI67"/>
<evidence type="ECO:0000313" key="7">
    <source>
        <dbReference type="EMBL" id="SFD46177.1"/>
    </source>
</evidence>
<feature type="transmembrane region" description="Helical" evidence="5">
    <location>
        <begin position="210"/>
        <end position="228"/>
    </location>
</feature>
<feature type="transmembrane region" description="Helical" evidence="5">
    <location>
        <begin position="157"/>
        <end position="175"/>
    </location>
</feature>
<reference evidence="8" key="1">
    <citation type="submission" date="2016-10" db="EMBL/GenBank/DDBJ databases">
        <authorList>
            <person name="Varghese N."/>
            <person name="Submissions S."/>
        </authorList>
    </citation>
    <scope>NUCLEOTIDE SEQUENCE [LARGE SCALE GENOMIC DNA]</scope>
    <source>
        <strain evidence="8">R-53102</strain>
    </source>
</reference>
<protein>
    <submittedName>
        <fullName evidence="7">ABC-2 type transport system permease protein</fullName>
    </submittedName>
</protein>
<evidence type="ECO:0000256" key="4">
    <source>
        <dbReference type="ARBA" id="ARBA00023136"/>
    </source>
</evidence>
<evidence type="ECO:0000313" key="8">
    <source>
        <dbReference type="Proteomes" id="UP000199599"/>
    </source>
</evidence>
<gene>
    <name evidence="7" type="ORF">SAMN04487792_0966</name>
</gene>
<evidence type="ECO:0000256" key="1">
    <source>
        <dbReference type="ARBA" id="ARBA00004141"/>
    </source>
</evidence>
<dbReference type="EMBL" id="FOMN01000004">
    <property type="protein sequence ID" value="SFD46177.1"/>
    <property type="molecule type" value="Genomic_DNA"/>
</dbReference>
<keyword evidence="2 5" id="KW-0812">Transmembrane</keyword>
<proteinExistence type="predicted"/>
<feature type="transmembrane region" description="Helical" evidence="5">
    <location>
        <begin position="50"/>
        <end position="72"/>
    </location>
</feature>
<evidence type="ECO:0000256" key="3">
    <source>
        <dbReference type="ARBA" id="ARBA00022989"/>
    </source>
</evidence>
<evidence type="ECO:0000256" key="2">
    <source>
        <dbReference type="ARBA" id="ARBA00022692"/>
    </source>
</evidence>
<evidence type="ECO:0000259" key="6">
    <source>
        <dbReference type="Pfam" id="PF01061"/>
    </source>
</evidence>
<feature type="transmembrane region" description="Helical" evidence="5">
    <location>
        <begin position="127"/>
        <end position="151"/>
    </location>
</feature>
<dbReference type="GO" id="GO:0140359">
    <property type="term" value="F:ABC-type transporter activity"/>
    <property type="evidence" value="ECO:0007669"/>
    <property type="project" value="InterPro"/>
</dbReference>
<comment type="subcellular location">
    <subcellularLocation>
        <location evidence="1">Membrane</location>
        <topology evidence="1">Multi-pass membrane protein</topology>
    </subcellularLocation>
</comment>
<name>A0A1I1SI67_9LACO</name>